<reference evidence="1" key="1">
    <citation type="submission" date="2015-06" db="UniProtKB">
        <authorList>
            <consortium name="EnsemblPlants"/>
        </authorList>
    </citation>
    <scope>IDENTIFICATION</scope>
</reference>
<name>N1QWE4_AEGTA</name>
<dbReference type="PANTHER" id="PTHR47482:SF5">
    <property type="entry name" value="FAR1 DOMAIN-CONTAINING PROTEIN"/>
    <property type="match status" value="1"/>
</dbReference>
<dbReference type="PANTHER" id="PTHR47482">
    <property type="entry name" value="OS11G0632001 PROTEIN"/>
    <property type="match status" value="1"/>
</dbReference>
<evidence type="ECO:0000313" key="1">
    <source>
        <dbReference type="EnsemblPlants" id="EMT15370"/>
    </source>
</evidence>
<dbReference type="AlphaFoldDB" id="N1QWE4"/>
<proteinExistence type="predicted"/>
<organism evidence="1">
    <name type="scientific">Aegilops tauschii</name>
    <name type="common">Tausch's goatgrass</name>
    <name type="synonym">Aegilops squarrosa</name>
    <dbReference type="NCBI Taxonomy" id="37682"/>
    <lineage>
        <taxon>Eukaryota</taxon>
        <taxon>Viridiplantae</taxon>
        <taxon>Streptophyta</taxon>
        <taxon>Embryophyta</taxon>
        <taxon>Tracheophyta</taxon>
        <taxon>Spermatophyta</taxon>
        <taxon>Magnoliopsida</taxon>
        <taxon>Liliopsida</taxon>
        <taxon>Poales</taxon>
        <taxon>Poaceae</taxon>
        <taxon>BOP clade</taxon>
        <taxon>Pooideae</taxon>
        <taxon>Triticodae</taxon>
        <taxon>Triticeae</taxon>
        <taxon>Triticinae</taxon>
        <taxon>Aegilops</taxon>
    </lineage>
</organism>
<protein>
    <submittedName>
        <fullName evidence="1">Uncharacterized protein</fullName>
    </submittedName>
</protein>
<sequence>MAMDFSISPVDRVRVGNQPTDRAPCPERLGALEETIRGHADKLGDHVVEPAIGLTFDSLGEAYDFCNLYSWEHGFGIRTPCPSGLGTFSAPLKLQDTLSQQARHSPLR</sequence>
<dbReference type="EnsemblPlants" id="EMT15370">
    <property type="protein sequence ID" value="EMT15370"/>
    <property type="gene ID" value="F775_24263"/>
</dbReference>
<accession>N1QWE4</accession>